<feature type="domain" description="GGDEF" evidence="2">
    <location>
        <begin position="225"/>
        <end position="352"/>
    </location>
</feature>
<evidence type="ECO:0000256" key="1">
    <source>
        <dbReference type="SAM" id="Phobius"/>
    </source>
</evidence>
<proteinExistence type="predicted"/>
<sequence>MEEQEKKKRIELEQEQNMSWKMYQILTITACIANLIGTICNFCIHGMKLPTILCGICLLMIVTIGIIGWTTKKVQIPAVLIILLLVWFEFPYLYYCYGDASIVYLVLGVVGLAIFFPRNVVIVSFTVTLLEYLVIMMSSFERPSVWRNMEEAGKIGTTLGSFVIVGVSVFAMIFELLRSYEEQRKQLLSLSEDLNFAANHDPLTRLYNRRYLVNQVNEWICKPEKSFWIVLMDVDDFKAVNDTYGHGYGDDVLREAGRLMLEEMMGKGIAARFGGEEFMLVFEQDDREQVLHSFRNIQEGLRRYSQNTRQMDITISGGMERYEADKQLDLLFTSVDRKLYTAKNNGKNRIVE</sequence>
<feature type="transmembrane region" description="Helical" evidence="1">
    <location>
        <begin position="51"/>
        <end position="70"/>
    </location>
</feature>
<evidence type="ECO:0000313" key="4">
    <source>
        <dbReference type="Proteomes" id="UP001197795"/>
    </source>
</evidence>
<dbReference type="InterPro" id="IPR050469">
    <property type="entry name" value="Diguanylate_Cyclase"/>
</dbReference>
<keyword evidence="4" id="KW-1185">Reference proteome</keyword>
<dbReference type="SUPFAM" id="SSF55073">
    <property type="entry name" value="Nucleotide cyclase"/>
    <property type="match status" value="1"/>
</dbReference>
<keyword evidence="1" id="KW-0812">Transmembrane</keyword>
<accession>A0AAE3A1M0</accession>
<dbReference type="Proteomes" id="UP001197795">
    <property type="component" value="Unassembled WGS sequence"/>
</dbReference>
<dbReference type="InterPro" id="IPR043128">
    <property type="entry name" value="Rev_trsase/Diguanyl_cyclase"/>
</dbReference>
<dbReference type="Gene3D" id="3.30.70.270">
    <property type="match status" value="1"/>
</dbReference>
<dbReference type="AlphaFoldDB" id="A0AAE3A1M0"/>
<dbReference type="InterPro" id="IPR000160">
    <property type="entry name" value="GGDEF_dom"/>
</dbReference>
<feature type="transmembrane region" description="Helical" evidence="1">
    <location>
        <begin position="76"/>
        <end position="95"/>
    </location>
</feature>
<gene>
    <name evidence="3" type="ORF">LKD75_07470</name>
</gene>
<keyword evidence="1" id="KW-0472">Membrane</keyword>
<comment type="caution">
    <text evidence="3">The sequence shown here is derived from an EMBL/GenBank/DDBJ whole genome shotgun (WGS) entry which is preliminary data.</text>
</comment>
<dbReference type="GO" id="GO:0052621">
    <property type="term" value="F:diguanylate cyclase activity"/>
    <property type="evidence" value="ECO:0007669"/>
    <property type="project" value="TreeGrafter"/>
</dbReference>
<feature type="transmembrane region" description="Helical" evidence="1">
    <location>
        <begin position="22"/>
        <end position="44"/>
    </location>
</feature>
<dbReference type="SMART" id="SM00267">
    <property type="entry name" value="GGDEF"/>
    <property type="match status" value="1"/>
</dbReference>
<feature type="transmembrane region" description="Helical" evidence="1">
    <location>
        <begin position="155"/>
        <end position="177"/>
    </location>
</feature>
<name>A0AAE3A1M0_9FIRM</name>
<keyword evidence="1" id="KW-1133">Transmembrane helix</keyword>
<protein>
    <submittedName>
        <fullName evidence="3">GGDEF domain-containing protein</fullName>
    </submittedName>
</protein>
<dbReference type="CDD" id="cd01949">
    <property type="entry name" value="GGDEF"/>
    <property type="match status" value="1"/>
</dbReference>
<dbReference type="Pfam" id="PF00990">
    <property type="entry name" value="GGDEF"/>
    <property type="match status" value="1"/>
</dbReference>
<dbReference type="NCBIfam" id="TIGR00254">
    <property type="entry name" value="GGDEF"/>
    <property type="match status" value="1"/>
</dbReference>
<evidence type="ECO:0000259" key="2">
    <source>
        <dbReference type="PROSITE" id="PS50887"/>
    </source>
</evidence>
<evidence type="ECO:0000313" key="3">
    <source>
        <dbReference type="EMBL" id="MCC2119438.1"/>
    </source>
</evidence>
<feature type="transmembrane region" description="Helical" evidence="1">
    <location>
        <begin position="102"/>
        <end position="135"/>
    </location>
</feature>
<organism evidence="3 4">
    <name type="scientific">Waltera acetigignens</name>
    <dbReference type="NCBI Taxonomy" id="2981769"/>
    <lineage>
        <taxon>Bacteria</taxon>
        <taxon>Bacillati</taxon>
        <taxon>Bacillota</taxon>
        <taxon>Clostridia</taxon>
        <taxon>Lachnospirales</taxon>
        <taxon>Lachnospiraceae</taxon>
        <taxon>Waltera</taxon>
    </lineage>
</organism>
<dbReference type="PROSITE" id="PS50887">
    <property type="entry name" value="GGDEF"/>
    <property type="match status" value="1"/>
</dbReference>
<dbReference type="PANTHER" id="PTHR45138:SF9">
    <property type="entry name" value="DIGUANYLATE CYCLASE DGCM-RELATED"/>
    <property type="match status" value="1"/>
</dbReference>
<reference evidence="3 4" key="1">
    <citation type="submission" date="2021-10" db="EMBL/GenBank/DDBJ databases">
        <title>Anaerobic single-cell dispensing facilitates the cultivation of human gut bacteria.</title>
        <authorList>
            <person name="Afrizal A."/>
        </authorList>
    </citation>
    <scope>NUCLEOTIDE SEQUENCE [LARGE SCALE GENOMIC DNA]</scope>
    <source>
        <strain evidence="3 4">CLA-AA-H273</strain>
    </source>
</reference>
<dbReference type="PANTHER" id="PTHR45138">
    <property type="entry name" value="REGULATORY COMPONENTS OF SENSORY TRANSDUCTION SYSTEM"/>
    <property type="match status" value="1"/>
</dbReference>
<dbReference type="EMBL" id="JAJEPV010000014">
    <property type="protein sequence ID" value="MCC2119438.1"/>
    <property type="molecule type" value="Genomic_DNA"/>
</dbReference>
<dbReference type="RefSeq" id="WP_227063248.1">
    <property type="nucleotide sequence ID" value="NZ_JAJEPV010000014.1"/>
</dbReference>
<dbReference type="InterPro" id="IPR029787">
    <property type="entry name" value="Nucleotide_cyclase"/>
</dbReference>